<dbReference type="OrthoDB" id="7438987at2"/>
<gene>
    <name evidence="2" type="ORF">ABI_01440</name>
</gene>
<dbReference type="InterPro" id="IPR050168">
    <property type="entry name" value="AAA_ATPase_domain"/>
</dbReference>
<dbReference type="Pfam" id="PF00004">
    <property type="entry name" value="AAA"/>
    <property type="match status" value="2"/>
</dbReference>
<feature type="domain" description="AAA+ ATPase" evidence="1">
    <location>
        <begin position="480"/>
        <end position="611"/>
    </location>
</feature>
<protein>
    <submittedName>
        <fullName evidence="2">ATPase family associated with various cellular activities AAA family protein</fullName>
    </submittedName>
</protein>
<keyword evidence="3" id="KW-1185">Reference proteome</keyword>
<evidence type="ECO:0000313" key="2">
    <source>
        <dbReference type="EMBL" id="EGF91714.1"/>
    </source>
</evidence>
<accession>F4QI76</accession>
<dbReference type="CDD" id="cd19481">
    <property type="entry name" value="RecA-like_protease"/>
    <property type="match status" value="1"/>
</dbReference>
<evidence type="ECO:0000313" key="3">
    <source>
        <dbReference type="Proteomes" id="UP000006512"/>
    </source>
</evidence>
<name>F4QI76_9CAUL</name>
<dbReference type="GO" id="GO:0016887">
    <property type="term" value="F:ATP hydrolysis activity"/>
    <property type="evidence" value="ECO:0007669"/>
    <property type="project" value="InterPro"/>
</dbReference>
<dbReference type="eggNOG" id="COG0464">
    <property type="taxonomic scope" value="Bacteria"/>
</dbReference>
<dbReference type="SUPFAM" id="SSF52540">
    <property type="entry name" value="P-loop containing nucleoside triphosphate hydrolases"/>
    <property type="match status" value="2"/>
</dbReference>
<dbReference type="Gene3D" id="3.40.50.300">
    <property type="entry name" value="P-loop containing nucleotide triphosphate hydrolases"/>
    <property type="match status" value="2"/>
</dbReference>
<feature type="domain" description="AAA+ ATPase" evidence="1">
    <location>
        <begin position="239"/>
        <end position="374"/>
    </location>
</feature>
<dbReference type="PANTHER" id="PTHR23077">
    <property type="entry name" value="AAA-FAMILY ATPASE"/>
    <property type="match status" value="1"/>
</dbReference>
<dbReference type="HOGENOM" id="CLU_020632_0_0_5"/>
<dbReference type="InterPro" id="IPR003959">
    <property type="entry name" value="ATPase_AAA_core"/>
</dbReference>
<dbReference type="GO" id="GO:0005524">
    <property type="term" value="F:ATP binding"/>
    <property type="evidence" value="ECO:0007669"/>
    <property type="project" value="InterPro"/>
</dbReference>
<dbReference type="InterPro" id="IPR027417">
    <property type="entry name" value="P-loop_NTPase"/>
</dbReference>
<reference evidence="3" key="1">
    <citation type="submission" date="2011-03" db="EMBL/GenBank/DDBJ databases">
        <title>Draft genome sequence of Brevundimonas diminuta.</title>
        <authorList>
            <person name="Brown P.J.B."/>
            <person name="Buechlein A."/>
            <person name="Hemmerich C."/>
            <person name="Brun Y.V."/>
        </authorList>
    </citation>
    <scope>NUCLEOTIDE SEQUENCE [LARGE SCALE GENOMIC DNA]</scope>
    <source>
        <strain evidence="3">C19</strain>
    </source>
</reference>
<evidence type="ECO:0000259" key="1">
    <source>
        <dbReference type="SMART" id="SM00382"/>
    </source>
</evidence>
<dbReference type="EMBL" id="GL883077">
    <property type="protein sequence ID" value="EGF91714.1"/>
    <property type="molecule type" value="Genomic_DNA"/>
</dbReference>
<dbReference type="SMART" id="SM00382">
    <property type="entry name" value="AAA"/>
    <property type="match status" value="2"/>
</dbReference>
<sequence>MKHREMRNAASPPKDMTMNEDHIVRSLALRMARDIVPDSKPAQRLLVWATSDVAWLLGQPVLEKLEWKPFRKRLKRVLKTPPESKAPRPRVLDLADELGRLLHLAPFDAELLTLMIACDRLPRLSAMLGCVGDHIRELPAALGELAGAEAQDATRCVRRSDVLKLGLVGFGVRASYDDPVEIRWPLSRVLDRDLAPDEMSEALAGRRQTAMLGMEDFAHVGEAEFLVRLLAGAARERAHGVNILIHGPPGTGKTELARTLAAAAGCPLHGIGEVDDDGEEPTREDRVLALMLAQRVLGDRAGAVLLFDEMEDLIGGAQRGSGDWFARREGSKVFVNRLLETNAAPVIWITNAVGNIDDAILRRMSFVLHLDLPPRQAAHRILARVVADEGGHDRGRLAGAAIRRLIDQVPETSSVLRVAVKAARLAGEPDCGARAATSLVRALRGGEMPMDGPGELDMGLYEADRPMDVLFDSIRDLGALDVSLLLTGPPGTGKTALAHHMARMLDRPLLVRRASDLLSKWVGETEQNIAKAFEDARREEGVLLFDEADSLLFDRTRARTSWEVGQVNEMLTWLDRHPLPVVAATNHPGSLDPATLRRFVFKLDLAPLGPERLGRAFARFFGMPAPAGLAVLRNLTPGDFAVVARQLRHAPAVDAVGVLARLAEESRVKPDAGRRMGF</sequence>
<organism evidence="2 3">
    <name type="scientific">Asticcacaulis biprosthecium C19</name>
    <dbReference type="NCBI Taxonomy" id="715226"/>
    <lineage>
        <taxon>Bacteria</taxon>
        <taxon>Pseudomonadati</taxon>
        <taxon>Pseudomonadota</taxon>
        <taxon>Alphaproteobacteria</taxon>
        <taxon>Caulobacterales</taxon>
        <taxon>Caulobacteraceae</taxon>
        <taxon>Asticcacaulis</taxon>
    </lineage>
</organism>
<dbReference type="AlphaFoldDB" id="F4QI76"/>
<dbReference type="Proteomes" id="UP000006512">
    <property type="component" value="Unassembled WGS sequence"/>
</dbReference>
<proteinExistence type="predicted"/>
<dbReference type="InterPro" id="IPR003593">
    <property type="entry name" value="AAA+_ATPase"/>
</dbReference>
<dbReference type="STRING" id="715226.ABI_01440"/>